<dbReference type="PANTHER" id="PTHR21505:SF12">
    <property type="entry name" value="MADF DOMAIN-CONTAINING PROTEIN-RELATED"/>
    <property type="match status" value="1"/>
</dbReference>
<evidence type="ECO:0000259" key="1">
    <source>
        <dbReference type="PROSITE" id="PS51029"/>
    </source>
</evidence>
<dbReference type="EMBL" id="VUJU01012242">
    <property type="protein sequence ID" value="KAF0708233.1"/>
    <property type="molecule type" value="Genomic_DNA"/>
</dbReference>
<evidence type="ECO:0000313" key="3">
    <source>
        <dbReference type="Proteomes" id="UP000478052"/>
    </source>
</evidence>
<dbReference type="PROSITE" id="PS51029">
    <property type="entry name" value="MADF"/>
    <property type="match status" value="1"/>
</dbReference>
<protein>
    <submittedName>
        <fullName evidence="2">MADF domain-containing protein</fullName>
    </submittedName>
</protein>
<sequence>MEWSNDLIVEFLELYEKESCIWNPSDPRHKNRNHVQDSWRSISDSLSIKLPISELKKKKDSLMSTYRKLASKVRASKKTGSGLDDVYKPDWFAYEKMAKFLHAVVQPRITITSE</sequence>
<feature type="non-terminal residue" evidence="2">
    <location>
        <position position="114"/>
    </location>
</feature>
<reference evidence="2 3" key="1">
    <citation type="submission" date="2019-08" db="EMBL/GenBank/DDBJ databases">
        <title>Whole genome of Aphis craccivora.</title>
        <authorList>
            <person name="Voronova N.V."/>
            <person name="Shulinski R.S."/>
            <person name="Bandarenka Y.V."/>
            <person name="Zhorov D.G."/>
            <person name="Warner D."/>
        </authorList>
    </citation>
    <scope>NUCLEOTIDE SEQUENCE [LARGE SCALE GENOMIC DNA]</scope>
    <source>
        <strain evidence="2">180601</strain>
        <tissue evidence="2">Whole Body</tissue>
    </source>
</reference>
<dbReference type="InterPro" id="IPR006578">
    <property type="entry name" value="MADF-dom"/>
</dbReference>
<evidence type="ECO:0000313" key="2">
    <source>
        <dbReference type="EMBL" id="KAF0708233.1"/>
    </source>
</evidence>
<keyword evidence="3" id="KW-1185">Reference proteome</keyword>
<proteinExistence type="predicted"/>
<gene>
    <name evidence="2" type="ORF">FWK35_00021185</name>
</gene>
<organism evidence="2 3">
    <name type="scientific">Aphis craccivora</name>
    <name type="common">Cowpea aphid</name>
    <dbReference type="NCBI Taxonomy" id="307492"/>
    <lineage>
        <taxon>Eukaryota</taxon>
        <taxon>Metazoa</taxon>
        <taxon>Ecdysozoa</taxon>
        <taxon>Arthropoda</taxon>
        <taxon>Hexapoda</taxon>
        <taxon>Insecta</taxon>
        <taxon>Pterygota</taxon>
        <taxon>Neoptera</taxon>
        <taxon>Paraneoptera</taxon>
        <taxon>Hemiptera</taxon>
        <taxon>Sternorrhyncha</taxon>
        <taxon>Aphidomorpha</taxon>
        <taxon>Aphidoidea</taxon>
        <taxon>Aphididae</taxon>
        <taxon>Aphidini</taxon>
        <taxon>Aphis</taxon>
        <taxon>Aphis</taxon>
    </lineage>
</organism>
<dbReference type="Proteomes" id="UP000478052">
    <property type="component" value="Unassembled WGS sequence"/>
</dbReference>
<comment type="caution">
    <text evidence="2">The sequence shown here is derived from an EMBL/GenBank/DDBJ whole genome shotgun (WGS) entry which is preliminary data.</text>
</comment>
<feature type="domain" description="MADF" evidence="1">
    <location>
        <begin position="10"/>
        <end position="106"/>
    </location>
</feature>
<dbReference type="PANTHER" id="PTHR21505">
    <property type="entry name" value="MADF DOMAIN-CONTAINING PROTEIN-RELATED"/>
    <property type="match status" value="1"/>
</dbReference>
<dbReference type="SMART" id="SM00595">
    <property type="entry name" value="MADF"/>
    <property type="match status" value="1"/>
</dbReference>
<dbReference type="OrthoDB" id="6628055at2759"/>
<name>A0A6G0VT28_APHCR</name>
<accession>A0A6G0VT28</accession>
<dbReference type="AlphaFoldDB" id="A0A6G0VT28"/>
<dbReference type="Pfam" id="PF10545">
    <property type="entry name" value="MADF_DNA_bdg"/>
    <property type="match status" value="1"/>
</dbReference>